<dbReference type="EMBL" id="LR778114">
    <property type="protein sequence ID" value="CAB1129473.1"/>
    <property type="molecule type" value="Genomic_DNA"/>
</dbReference>
<protein>
    <submittedName>
        <fullName evidence="1">Uncharacterized protein</fullName>
    </submittedName>
</protein>
<sequence>MPACLVCGEPGDPDRDFALYLTAESGDPVSASFCSEACEDQAVLDAPPLVATCDRCGRDLLVAMDGVDLRIPQAYNVLTNGDTGEVLCLRCAGVDRERLGDLADPWELGA</sequence>
<dbReference type="AlphaFoldDB" id="A0A6F8ZJ46"/>
<accession>A0A6F8ZJ46</accession>
<keyword evidence="2" id="KW-1185">Reference proteome</keyword>
<evidence type="ECO:0000313" key="1">
    <source>
        <dbReference type="EMBL" id="CAB1129473.1"/>
    </source>
</evidence>
<gene>
    <name evidence="1" type="ORF">R50_1976</name>
</gene>
<organism evidence="1 2">
    <name type="scientific">Candidatus Hydrogenisulfobacillus filiaventi</name>
    <dbReference type="NCBI Taxonomy" id="2707344"/>
    <lineage>
        <taxon>Bacteria</taxon>
        <taxon>Bacillati</taxon>
        <taxon>Bacillota</taxon>
        <taxon>Clostridia</taxon>
        <taxon>Eubacteriales</taxon>
        <taxon>Clostridiales Family XVII. Incertae Sedis</taxon>
        <taxon>Candidatus Hydrogenisulfobacillus</taxon>
    </lineage>
</organism>
<reference evidence="1 2" key="1">
    <citation type="submission" date="2020-02" db="EMBL/GenBank/DDBJ databases">
        <authorList>
            <person name="Hogendoorn C."/>
        </authorList>
    </citation>
    <scope>NUCLEOTIDE SEQUENCE [LARGE SCALE GENOMIC DNA]</scope>
    <source>
        <strain evidence="1">R501</strain>
    </source>
</reference>
<name>A0A6F8ZJ46_9FIRM</name>
<evidence type="ECO:0000313" key="2">
    <source>
        <dbReference type="Proteomes" id="UP000503399"/>
    </source>
</evidence>
<proteinExistence type="predicted"/>
<dbReference type="Proteomes" id="UP000503399">
    <property type="component" value="Chromosome"/>
</dbReference>
<dbReference type="KEGG" id="hfv:R50_1976"/>